<evidence type="ECO:0000256" key="8">
    <source>
        <dbReference type="ARBA" id="ARBA00023136"/>
    </source>
</evidence>
<evidence type="ECO:0000256" key="6">
    <source>
        <dbReference type="ARBA" id="ARBA00022692"/>
    </source>
</evidence>
<feature type="chain" id="PRO_5003599181" evidence="11">
    <location>
        <begin position="34"/>
        <end position="836"/>
    </location>
</feature>
<dbReference type="SUPFAM" id="SSF141729">
    <property type="entry name" value="FimD N-terminal domain-like"/>
    <property type="match status" value="1"/>
</dbReference>
<evidence type="ECO:0000256" key="7">
    <source>
        <dbReference type="ARBA" id="ARBA00022729"/>
    </source>
</evidence>
<feature type="domain" description="PapC N-terminal" evidence="13">
    <location>
        <begin position="38"/>
        <end position="184"/>
    </location>
</feature>
<organism evidence="14 15">
    <name type="scientific">Atlantibacter hermannii NBRC 105704</name>
    <dbReference type="NCBI Taxonomy" id="1115512"/>
    <lineage>
        <taxon>Bacteria</taxon>
        <taxon>Pseudomonadati</taxon>
        <taxon>Pseudomonadota</taxon>
        <taxon>Gammaproteobacteria</taxon>
        <taxon>Enterobacterales</taxon>
        <taxon>Enterobacteriaceae</taxon>
        <taxon>Atlantibacter</taxon>
    </lineage>
</organism>
<accession>H5V0J1</accession>
<dbReference type="Pfam" id="PF00577">
    <property type="entry name" value="Usher"/>
    <property type="match status" value="1"/>
</dbReference>
<feature type="signal peptide" evidence="11">
    <location>
        <begin position="1"/>
        <end position="33"/>
    </location>
</feature>
<evidence type="ECO:0000256" key="2">
    <source>
        <dbReference type="ARBA" id="ARBA00008064"/>
    </source>
</evidence>
<evidence type="ECO:0000256" key="5">
    <source>
        <dbReference type="ARBA" id="ARBA00022558"/>
    </source>
</evidence>
<keyword evidence="15" id="KW-1185">Reference proteome</keyword>
<keyword evidence="6 10" id="KW-0812">Transmembrane</keyword>
<dbReference type="PROSITE" id="PS01151">
    <property type="entry name" value="FIMBRIAL_USHER"/>
    <property type="match status" value="1"/>
</dbReference>
<dbReference type="InterPro" id="IPR000015">
    <property type="entry name" value="Fimb_usher"/>
</dbReference>
<dbReference type="InterPro" id="IPR043142">
    <property type="entry name" value="PapC-like_C_sf"/>
</dbReference>
<evidence type="ECO:0000259" key="13">
    <source>
        <dbReference type="Pfam" id="PF13954"/>
    </source>
</evidence>
<dbReference type="EMBL" id="BAFF01000003">
    <property type="protein sequence ID" value="GAB51499.1"/>
    <property type="molecule type" value="Genomic_DNA"/>
</dbReference>
<proteinExistence type="inferred from homology"/>
<dbReference type="eggNOG" id="COG3188">
    <property type="taxonomic scope" value="Bacteria"/>
</dbReference>
<dbReference type="Gene3D" id="3.10.20.410">
    <property type="match status" value="1"/>
</dbReference>
<dbReference type="GO" id="GO:0009297">
    <property type="term" value="P:pilus assembly"/>
    <property type="evidence" value="ECO:0007669"/>
    <property type="project" value="InterPro"/>
</dbReference>
<keyword evidence="7 11" id="KW-0732">Signal</keyword>
<dbReference type="FunFam" id="2.60.40.3110:FF:000001">
    <property type="entry name" value="Putative fimbrial outer membrane usher"/>
    <property type="match status" value="1"/>
</dbReference>
<name>H5V0J1_ATLHE</name>
<feature type="domain" description="PapC-like C-terminal" evidence="12">
    <location>
        <begin position="753"/>
        <end position="819"/>
    </location>
</feature>
<evidence type="ECO:0000256" key="4">
    <source>
        <dbReference type="ARBA" id="ARBA00022452"/>
    </source>
</evidence>
<evidence type="ECO:0000259" key="12">
    <source>
        <dbReference type="Pfam" id="PF13953"/>
    </source>
</evidence>
<dbReference type="InterPro" id="IPR042186">
    <property type="entry name" value="FimD_plug_dom"/>
</dbReference>
<comment type="caution">
    <text evidence="14">The sequence shown here is derived from an EMBL/GenBank/DDBJ whole genome shotgun (WGS) entry which is preliminary data.</text>
</comment>
<dbReference type="InterPro" id="IPR025949">
    <property type="entry name" value="PapC-like_C"/>
</dbReference>
<evidence type="ECO:0000256" key="10">
    <source>
        <dbReference type="RuleBase" id="RU003884"/>
    </source>
</evidence>
<dbReference type="InterPro" id="IPR025885">
    <property type="entry name" value="PapC_N"/>
</dbReference>
<comment type="similarity">
    <text evidence="2 10">Belongs to the fimbrial export usher family.</text>
</comment>
<evidence type="ECO:0000256" key="9">
    <source>
        <dbReference type="ARBA" id="ARBA00023237"/>
    </source>
</evidence>
<keyword evidence="4" id="KW-1134">Transmembrane beta strand</keyword>
<dbReference type="Gene3D" id="2.60.40.2610">
    <property type="entry name" value="Outer membrane usher protein FimD, plug domain"/>
    <property type="match status" value="1"/>
</dbReference>
<dbReference type="Gene3D" id="2.60.40.2070">
    <property type="match status" value="1"/>
</dbReference>
<dbReference type="PANTHER" id="PTHR30451">
    <property type="entry name" value="OUTER MEMBRANE USHER PROTEIN"/>
    <property type="match status" value="1"/>
</dbReference>
<reference evidence="14 15" key="1">
    <citation type="submission" date="2012-02" db="EMBL/GenBank/DDBJ databases">
        <title>Whole genome shotgun sequence of Escherichia hermannii NBRC 105704.</title>
        <authorList>
            <person name="Yoshida I."/>
            <person name="Hosoyama A."/>
            <person name="Tsuchikane K."/>
            <person name="Katsumata H."/>
            <person name="Yamazaki S."/>
            <person name="Fujita N."/>
        </authorList>
    </citation>
    <scope>NUCLEOTIDE SEQUENCE [LARGE SCALE GENOMIC DNA]</scope>
    <source>
        <strain evidence="14 15">NBRC 105704</strain>
    </source>
</reference>
<evidence type="ECO:0000256" key="3">
    <source>
        <dbReference type="ARBA" id="ARBA00022448"/>
    </source>
</evidence>
<keyword evidence="9 10" id="KW-0998">Cell outer membrane</keyword>
<keyword evidence="8 10" id="KW-0472">Membrane</keyword>
<dbReference type="PANTHER" id="PTHR30451:SF21">
    <property type="entry name" value="FIMBRIAL USHER DOMAIN-CONTAINING PROTEIN YDET-RELATED"/>
    <property type="match status" value="1"/>
</dbReference>
<dbReference type="GO" id="GO:0015473">
    <property type="term" value="F:fimbrial usher porin activity"/>
    <property type="evidence" value="ECO:0007669"/>
    <property type="project" value="InterPro"/>
</dbReference>
<dbReference type="Pfam" id="PF13953">
    <property type="entry name" value="PapC_C"/>
    <property type="match status" value="1"/>
</dbReference>
<evidence type="ECO:0000313" key="15">
    <source>
        <dbReference type="Proteomes" id="UP000010297"/>
    </source>
</evidence>
<dbReference type="AlphaFoldDB" id="H5V0J1"/>
<protein>
    <submittedName>
        <fullName evidence="14">Putative outer membrane usher protein YraJ</fullName>
    </submittedName>
</protein>
<dbReference type="InterPro" id="IPR018030">
    <property type="entry name" value="Fimbrial_membr_usher_CS"/>
</dbReference>
<dbReference type="GO" id="GO:0009279">
    <property type="term" value="C:cell outer membrane"/>
    <property type="evidence" value="ECO:0007669"/>
    <property type="project" value="UniProtKB-SubCell"/>
</dbReference>
<keyword evidence="3 10" id="KW-0813">Transport</keyword>
<gene>
    <name evidence="14" type="primary">yraJ</name>
    <name evidence="14" type="ORF">EH105704_03_00030</name>
</gene>
<dbReference type="InterPro" id="IPR037224">
    <property type="entry name" value="PapC_N_sf"/>
</dbReference>
<evidence type="ECO:0000313" key="14">
    <source>
        <dbReference type="EMBL" id="GAB51499.1"/>
    </source>
</evidence>
<dbReference type="Pfam" id="PF13954">
    <property type="entry name" value="PapC_N"/>
    <property type="match status" value="1"/>
</dbReference>
<comment type="subcellular location">
    <subcellularLocation>
        <location evidence="1 10">Cell outer membrane</location>
        <topology evidence="1 10">Multi-pass membrane protein</topology>
    </subcellularLocation>
</comment>
<sequence length="836" mass="92710">MMQTHLFKRRRTPCVLLSLSVLFALCYSRSGLADDDIYFDPMLLEQGNKEARSVNLEIFRYQNQLPAGKYHLDVWLNGQEKFSKEISFIEVSAGKTVPVLTKEMLNDLGVEVGHIPSLAALDNNDPIMDLGHYIPAASVTLNKTQMRLDISIPQASLKKLPHDYIDPRYWDDGLNALFTNYTYSGGTAQGEQAASQYLNLQNGLNMGPWRLRNYSTWQQEGASSQWDSVYNYLQRDIKSLYSQFLVGESYTSSTLFDSVKFQGVQLSSDNNMLPDSLKGFAPTIRGIANSNAEVTVRQNGYVIYRTTVPPGAFEINDLYPTSRSGDLDVTIKEANGQERHFVQPFSSVPIMQRAGQWQYSLTGGKYRSDRPDDATPNFAEGALIYGLNNQFTLYGGAIGAENYLSQIIGIGMAAGDWGAVSLDMTEAKSELQNGDSSAGRSFRFQYSKSFDATGTALTLAGYRYSTKGFYTFQDTNRNNNDDTSLQQKRSQIQINISQPVGRRGSFYVNGYQRNFWRSNDTERNLSAGYAVDIKGVSVNLSLNWNQYQDDNDRQVALGISVPLDKWLPHSWATTNYTRSQKGDARLQTGLSGTALADQSLSYTVQQNISQTEGHDDRFYDGNIDLGYKTQYANLNLGYYQSQEGHRWNYGASGGIVFHPHGVTLSQSLGDSFALIDANGAKHIHFKNQPGVSTDMFGYAVIPWLSPYQRNEIELDTLSLPNGTDAKNTIETRIPNQGALVEIHFDARTGHRVLATLKKSNGEVVPFGAMVSSDSDDGVEGIVDEMGVVYLSGVKGAITVEAKWGNLPSQHCTAALTLPKPIPQNSDLLEVSAVCHL</sequence>
<dbReference type="Gene3D" id="2.60.40.3110">
    <property type="match status" value="1"/>
</dbReference>
<evidence type="ECO:0000256" key="1">
    <source>
        <dbReference type="ARBA" id="ARBA00004571"/>
    </source>
</evidence>
<evidence type="ECO:0000256" key="11">
    <source>
        <dbReference type="SAM" id="SignalP"/>
    </source>
</evidence>
<keyword evidence="5 10" id="KW-1029">Fimbrium biogenesis</keyword>
<dbReference type="Proteomes" id="UP000010297">
    <property type="component" value="Unassembled WGS sequence"/>
</dbReference>